<name>A0A558GIQ2_9CORY</name>
<proteinExistence type="predicted"/>
<feature type="transmembrane region" description="Helical" evidence="1">
    <location>
        <begin position="82"/>
        <end position="101"/>
    </location>
</feature>
<feature type="transmembrane region" description="Helical" evidence="1">
    <location>
        <begin position="125"/>
        <end position="151"/>
    </location>
</feature>
<dbReference type="AlphaFoldDB" id="A0A558GIQ2"/>
<feature type="transmembrane region" description="Helical" evidence="1">
    <location>
        <begin position="21"/>
        <end position="40"/>
    </location>
</feature>
<evidence type="ECO:0000313" key="3">
    <source>
        <dbReference type="Proteomes" id="UP000320531"/>
    </source>
</evidence>
<sequence>MNAANNHSGPSRANPRIIMMVVWMFAALFSIPVSLVIKFSGENGGWLTFMLVMFGIFLVGIWVLLGLLPLFIRADYPSRLEWAWVSMALLFIGFIVGNANLPDFGDIGPATVPTWWSGNEEAAEITGGIFLVISAIGHVLWLTTCIAYAVLSHRSEPEAF</sequence>
<dbReference type="Proteomes" id="UP000320531">
    <property type="component" value="Unassembled WGS sequence"/>
</dbReference>
<evidence type="ECO:0000313" key="2">
    <source>
        <dbReference type="EMBL" id="TVU56749.1"/>
    </source>
</evidence>
<keyword evidence="1" id="KW-1133">Transmembrane helix</keyword>
<keyword evidence="1" id="KW-0472">Membrane</keyword>
<gene>
    <name evidence="2" type="ORF">FQK23_06455</name>
</gene>
<feature type="transmembrane region" description="Helical" evidence="1">
    <location>
        <begin position="46"/>
        <end position="70"/>
    </location>
</feature>
<evidence type="ECO:0000256" key="1">
    <source>
        <dbReference type="SAM" id="Phobius"/>
    </source>
</evidence>
<accession>A0A558GIQ2</accession>
<comment type="caution">
    <text evidence="2">The sequence shown here is derived from an EMBL/GenBank/DDBJ whole genome shotgun (WGS) entry which is preliminary data.</text>
</comment>
<reference evidence="2 3" key="1">
    <citation type="submission" date="2019-07" db="EMBL/GenBank/DDBJ databases">
        <title>Draft genome of C. aurimucosum strain 14-2523.</title>
        <authorList>
            <person name="Pacheco L.G.C."/>
            <person name="Aguiar E.R.G.R."/>
            <person name="Navas J."/>
            <person name="Santos C.S."/>
            <person name="Rocha D.J.P.G."/>
        </authorList>
    </citation>
    <scope>NUCLEOTIDE SEQUENCE [LARGE SCALE GENOMIC DNA]</scope>
    <source>
        <strain evidence="2 3">14-2523</strain>
    </source>
</reference>
<dbReference type="EMBL" id="VMTY01000016">
    <property type="protein sequence ID" value="TVU56749.1"/>
    <property type="molecule type" value="Genomic_DNA"/>
</dbReference>
<protein>
    <submittedName>
        <fullName evidence="2">Uncharacterized protein</fullName>
    </submittedName>
</protein>
<dbReference type="RefSeq" id="WP_070710716.1">
    <property type="nucleotide sequence ID" value="NZ_JBIPJZ010000031.1"/>
</dbReference>
<organism evidence="2 3">
    <name type="scientific">Corynebacterium aurimucosum</name>
    <dbReference type="NCBI Taxonomy" id="169292"/>
    <lineage>
        <taxon>Bacteria</taxon>
        <taxon>Bacillati</taxon>
        <taxon>Actinomycetota</taxon>
        <taxon>Actinomycetes</taxon>
        <taxon>Mycobacteriales</taxon>
        <taxon>Corynebacteriaceae</taxon>
        <taxon>Corynebacterium</taxon>
    </lineage>
</organism>
<keyword evidence="1" id="KW-0812">Transmembrane</keyword>